<dbReference type="NCBIfam" id="NF001933">
    <property type="entry name" value="PRK00711.1"/>
    <property type="match status" value="1"/>
</dbReference>
<dbReference type="SUPFAM" id="SSF51905">
    <property type="entry name" value="FAD/NAD(P)-binding domain"/>
    <property type="match status" value="1"/>
</dbReference>
<reference evidence="4 5" key="1">
    <citation type="submission" date="2020-08" db="EMBL/GenBank/DDBJ databases">
        <title>Novel species isolated from subtropical streams in China.</title>
        <authorList>
            <person name="Lu H."/>
        </authorList>
    </citation>
    <scope>NUCLEOTIDE SEQUENCE [LARGE SCALE GENOMIC DNA]</scope>
    <source>
        <strain evidence="4 5">KACC 16656</strain>
    </source>
</reference>
<protein>
    <submittedName>
        <fullName evidence="4">D-amino acid dehydrogenase</fullName>
    </submittedName>
</protein>
<evidence type="ECO:0000256" key="2">
    <source>
        <dbReference type="ARBA" id="ARBA00023002"/>
    </source>
</evidence>
<dbReference type="PANTHER" id="PTHR13847:SF280">
    <property type="entry name" value="D-AMINO ACID DEHYDROGENASE"/>
    <property type="match status" value="1"/>
</dbReference>
<evidence type="ECO:0000313" key="4">
    <source>
        <dbReference type="EMBL" id="MBC3808986.1"/>
    </source>
</evidence>
<dbReference type="InterPro" id="IPR036188">
    <property type="entry name" value="FAD/NAD-bd_sf"/>
</dbReference>
<feature type="domain" description="FAD dependent oxidoreductase" evidence="3">
    <location>
        <begin position="4"/>
        <end position="410"/>
    </location>
</feature>
<keyword evidence="2" id="KW-0560">Oxidoreductase</keyword>
<evidence type="ECO:0000256" key="1">
    <source>
        <dbReference type="ARBA" id="ARBA00009410"/>
    </source>
</evidence>
<comment type="similarity">
    <text evidence="1">Belongs to the DadA oxidoreductase family.</text>
</comment>
<dbReference type="RefSeq" id="WP_186924049.1">
    <property type="nucleotide sequence ID" value="NZ_JACOFW010000023.1"/>
</dbReference>
<organism evidence="4 5">
    <name type="scientific">Undibacterium seohonense</name>
    <dbReference type="NCBI Taxonomy" id="1344950"/>
    <lineage>
        <taxon>Bacteria</taxon>
        <taxon>Pseudomonadati</taxon>
        <taxon>Pseudomonadota</taxon>
        <taxon>Betaproteobacteria</taxon>
        <taxon>Burkholderiales</taxon>
        <taxon>Oxalobacteraceae</taxon>
        <taxon>Undibacterium</taxon>
    </lineage>
</organism>
<dbReference type="Proteomes" id="UP000648257">
    <property type="component" value="Unassembled WGS sequence"/>
</dbReference>
<comment type="caution">
    <text evidence="4">The sequence shown here is derived from an EMBL/GenBank/DDBJ whole genome shotgun (WGS) entry which is preliminary data.</text>
</comment>
<keyword evidence="5" id="KW-1185">Reference proteome</keyword>
<dbReference type="Gene3D" id="3.50.50.60">
    <property type="entry name" value="FAD/NAD(P)-binding domain"/>
    <property type="match status" value="2"/>
</dbReference>
<evidence type="ECO:0000259" key="3">
    <source>
        <dbReference type="Pfam" id="PF01266"/>
    </source>
</evidence>
<accession>A0ABR6X7Z0</accession>
<gene>
    <name evidence="4" type="ORF">H8K52_16725</name>
</gene>
<dbReference type="EMBL" id="JACOFW010000023">
    <property type="protein sequence ID" value="MBC3808986.1"/>
    <property type="molecule type" value="Genomic_DNA"/>
</dbReference>
<dbReference type="Pfam" id="PF01266">
    <property type="entry name" value="DAO"/>
    <property type="match status" value="1"/>
</dbReference>
<dbReference type="Gene3D" id="3.30.9.10">
    <property type="entry name" value="D-Amino Acid Oxidase, subunit A, domain 2"/>
    <property type="match status" value="1"/>
</dbReference>
<dbReference type="InterPro" id="IPR006076">
    <property type="entry name" value="FAD-dep_OxRdtase"/>
</dbReference>
<evidence type="ECO:0000313" key="5">
    <source>
        <dbReference type="Proteomes" id="UP000648257"/>
    </source>
</evidence>
<dbReference type="PANTHER" id="PTHR13847">
    <property type="entry name" value="SARCOSINE DEHYDROGENASE-RELATED"/>
    <property type="match status" value="1"/>
</dbReference>
<name>A0ABR6X7Z0_9BURK</name>
<proteinExistence type="inferred from homology"/>
<sequence length="429" mass="46588">MHSCVLGAGVIGVTTAYQLLMAGHEVSLIEEQSQVAQMTSLGNGAQLSYSYVAPLADASIWRKWPEYLFSQHSPLRLKPQLDPALWHWLWQFLMACNHQRANISSRQLLTLAQLSQVQIEQIRAQHGFDFQHQTSGKLVMLSDQASIDAAAGQIAFQAQYGCQQSILGINQCIELEPALAHAQTRWLAGVYTPAEEVGDCASFCQHLLATMAQSPRFQFLPNARIESAHLVGGKVSHINLRQTETATGSPTTRHTADHFVVAMGIESARFAKMLGFRLPVYPLKGYSITVPIRDANSASAPHISITDLSQKIVYARLGDRLRVAGRVELVGHDLRIPPEAIAELVKATQTLFPESGDLNAAEQLSPWAGLRPATPTGVPILGKSPIANVYLNVGHGALGWTLACGSASLLRSVICGETPAIDMTGFAFR</sequence>
<dbReference type="SUPFAM" id="SSF54373">
    <property type="entry name" value="FAD-linked reductases, C-terminal domain"/>
    <property type="match status" value="1"/>
</dbReference>